<evidence type="ECO:0000313" key="7">
    <source>
        <dbReference type="Proteomes" id="UP000003560"/>
    </source>
</evidence>
<dbReference type="PROSITE" id="PS01230">
    <property type="entry name" value="TRMA_1"/>
    <property type="match status" value="1"/>
</dbReference>
<dbReference type="HOGENOM" id="CLU_014689_7_2_11"/>
<feature type="active site" evidence="5">
    <location>
        <position position="360"/>
    </location>
</feature>
<dbReference type="AlphaFoldDB" id="B6G7R4"/>
<dbReference type="EMBL" id="ABXJ01000009">
    <property type="protein sequence ID" value="EEA91683.1"/>
    <property type="molecule type" value="Genomic_DNA"/>
</dbReference>
<dbReference type="NCBIfam" id="TIGR00479">
    <property type="entry name" value="rumA"/>
    <property type="match status" value="1"/>
</dbReference>
<dbReference type="Pfam" id="PF05958">
    <property type="entry name" value="tRNA_U5-meth_tr"/>
    <property type="match status" value="1"/>
</dbReference>
<comment type="similarity">
    <text evidence="4">Belongs to the class I-like SAM-binding methyltransferase superfamily. RNA M5U methyltransferase family.</text>
</comment>
<dbReference type="STRING" id="445975.COLSTE_00104"/>
<dbReference type="Proteomes" id="UP000003560">
    <property type="component" value="Unassembled WGS sequence"/>
</dbReference>
<dbReference type="SUPFAM" id="SSF53335">
    <property type="entry name" value="S-adenosyl-L-methionine-dependent methyltransferases"/>
    <property type="match status" value="1"/>
</dbReference>
<evidence type="ECO:0000256" key="5">
    <source>
        <dbReference type="PROSITE-ProRule" id="PRU10015"/>
    </source>
</evidence>
<reference evidence="6 7" key="2">
    <citation type="submission" date="2008-10" db="EMBL/GenBank/DDBJ databases">
        <authorList>
            <person name="Fulton L."/>
            <person name="Clifton S."/>
            <person name="Fulton B."/>
            <person name="Xu J."/>
            <person name="Minx P."/>
            <person name="Pepin K.H."/>
            <person name="Johnson M."/>
            <person name="Thiruvilangam P."/>
            <person name="Bhonagiri V."/>
            <person name="Nash W.E."/>
            <person name="Mardis E.R."/>
            <person name="Wilson R.K."/>
        </authorList>
    </citation>
    <scope>NUCLEOTIDE SEQUENCE [LARGE SCALE GENOMIC DNA]</scope>
    <source>
        <strain evidence="6 7">DSM 13279</strain>
    </source>
</reference>
<dbReference type="InterPro" id="IPR029063">
    <property type="entry name" value="SAM-dependent_MTases_sf"/>
</dbReference>
<evidence type="ECO:0000256" key="1">
    <source>
        <dbReference type="ARBA" id="ARBA00022603"/>
    </source>
</evidence>
<gene>
    <name evidence="6" type="primary">rumA</name>
    <name evidence="6" type="ORF">COLSTE_00104</name>
</gene>
<name>B6G7R4_9ACTN</name>
<dbReference type="Gene3D" id="3.40.50.150">
    <property type="entry name" value="Vaccinia Virus protein VP39"/>
    <property type="match status" value="1"/>
</dbReference>
<sequence>MRDCGGCEWLGLPYRKQLKRKHAAMIELYEPLIGRFGWNVHVDDALGMGPSREAGPVTAADSPLASPRAFRHKASTPFAPGPHGEVRCGFFARGTHTIVPCPACPVEAPGARELLNEVARLASDFGIPAYDEDRRQGQLRYAVLRCGWRTNESMLTLVTRTREVPHLDALAQAIAREHPGIVTIAQNVNPRVTNAILGGETRLLHGKPRMRDQLLDCTFEISPVSFYQVNPQQTEVLYQSAIEGMQLREGDTVLDTYCGSGTIGLAAAASARANGAHVRLIGVERNVEGVRDAQRNAQVNGLEDMSDFIARDATEYMREAAEQGLNVDVLIMDPPRAGSAPAFVEAATTLRPRRIVYISCNPVTHVRDLEQFGEAGYRVDRLTPVDLFPHTTHTEMIATLTPATS</sequence>
<dbReference type="PROSITE" id="PS01231">
    <property type="entry name" value="TRMA_2"/>
    <property type="match status" value="1"/>
</dbReference>
<evidence type="ECO:0000313" key="6">
    <source>
        <dbReference type="EMBL" id="EEA91683.1"/>
    </source>
</evidence>
<organism evidence="6 7">
    <name type="scientific">Collinsella stercoris DSM 13279</name>
    <dbReference type="NCBI Taxonomy" id="445975"/>
    <lineage>
        <taxon>Bacteria</taxon>
        <taxon>Bacillati</taxon>
        <taxon>Actinomycetota</taxon>
        <taxon>Coriobacteriia</taxon>
        <taxon>Coriobacteriales</taxon>
        <taxon>Coriobacteriaceae</taxon>
        <taxon>Collinsella</taxon>
    </lineage>
</organism>
<accession>B6G7R4</accession>
<keyword evidence="7" id="KW-1185">Reference proteome</keyword>
<keyword evidence="3 4" id="KW-0949">S-adenosyl-L-methionine</keyword>
<keyword evidence="1 4" id="KW-0489">Methyltransferase</keyword>
<reference evidence="6 7" key="1">
    <citation type="submission" date="2008-10" db="EMBL/GenBank/DDBJ databases">
        <title>Draft genome sequence of Collinsella stercoris (DSM 13279).</title>
        <authorList>
            <person name="Sudarsanam P."/>
            <person name="Ley R."/>
            <person name="Guruge J."/>
            <person name="Turnbaugh P.J."/>
            <person name="Mahowald M."/>
            <person name="Liep D."/>
            <person name="Gordon J."/>
        </authorList>
    </citation>
    <scope>NUCLEOTIDE SEQUENCE [LARGE SCALE GENOMIC DNA]</scope>
    <source>
        <strain evidence="6 7">DSM 13279</strain>
    </source>
</reference>
<dbReference type="EC" id="2.1.1.-" evidence="6"/>
<dbReference type="GO" id="GO:0070475">
    <property type="term" value="P:rRNA base methylation"/>
    <property type="evidence" value="ECO:0007669"/>
    <property type="project" value="TreeGrafter"/>
</dbReference>
<feature type="binding site" evidence="4">
    <location>
        <position position="284"/>
    </location>
    <ligand>
        <name>S-adenosyl-L-methionine</name>
        <dbReference type="ChEBI" id="CHEBI:59789"/>
    </ligand>
</feature>
<dbReference type="InterPro" id="IPR030390">
    <property type="entry name" value="MeTrfase_TrmA_AS"/>
</dbReference>
<dbReference type="eggNOG" id="COG2265">
    <property type="taxonomic scope" value="Bacteria"/>
</dbReference>
<feature type="binding site" evidence="4">
    <location>
        <position position="333"/>
    </location>
    <ligand>
        <name>S-adenosyl-L-methionine</name>
        <dbReference type="ChEBI" id="CHEBI:59789"/>
    </ligand>
</feature>
<evidence type="ECO:0000256" key="2">
    <source>
        <dbReference type="ARBA" id="ARBA00022679"/>
    </source>
</evidence>
<comment type="caution">
    <text evidence="6">The sequence shown here is derived from an EMBL/GenBank/DDBJ whole genome shotgun (WGS) entry which is preliminary data.</text>
</comment>
<protein>
    <submittedName>
        <fullName evidence="6">23S rRNA (Uracil-5-)-methyltransferase RumA</fullName>
        <ecNumber evidence="6">2.1.1.-</ecNumber>
    </submittedName>
</protein>
<dbReference type="PROSITE" id="PS51687">
    <property type="entry name" value="SAM_MT_RNA_M5U"/>
    <property type="match status" value="1"/>
</dbReference>
<dbReference type="Gene3D" id="2.40.50.1070">
    <property type="match status" value="1"/>
</dbReference>
<dbReference type="PANTHER" id="PTHR11061">
    <property type="entry name" value="RNA M5U METHYLTRANSFERASE"/>
    <property type="match status" value="1"/>
</dbReference>
<dbReference type="PANTHER" id="PTHR11061:SF30">
    <property type="entry name" value="TRNA (URACIL(54)-C(5))-METHYLTRANSFERASE"/>
    <property type="match status" value="1"/>
</dbReference>
<dbReference type="OrthoDB" id="9804590at2"/>
<evidence type="ECO:0000256" key="4">
    <source>
        <dbReference type="PROSITE-ProRule" id="PRU01024"/>
    </source>
</evidence>
<dbReference type="FunFam" id="2.40.50.1070:FF:000003">
    <property type="entry name" value="23S rRNA (Uracil-5-)-methyltransferase RumA"/>
    <property type="match status" value="1"/>
</dbReference>
<feature type="active site" description="Nucleophile" evidence="4">
    <location>
        <position position="360"/>
    </location>
</feature>
<dbReference type="InterPro" id="IPR010280">
    <property type="entry name" value="U5_MeTrfase_fam"/>
</dbReference>
<proteinExistence type="inferred from homology"/>
<feature type="binding site" evidence="4">
    <location>
        <position position="257"/>
    </location>
    <ligand>
        <name>S-adenosyl-L-methionine</name>
        <dbReference type="ChEBI" id="CHEBI:59789"/>
    </ligand>
</feature>
<evidence type="ECO:0000256" key="3">
    <source>
        <dbReference type="ARBA" id="ARBA00022691"/>
    </source>
</evidence>
<keyword evidence="2 4" id="KW-0808">Transferase</keyword>
<dbReference type="GO" id="GO:0070041">
    <property type="term" value="F:rRNA (uridine-C5-)-methyltransferase activity"/>
    <property type="evidence" value="ECO:0007669"/>
    <property type="project" value="TreeGrafter"/>
</dbReference>
<dbReference type="InterPro" id="IPR030391">
    <property type="entry name" value="MeTrfase_TrmA_CS"/>
</dbReference>
<feature type="binding site" evidence="4">
    <location>
        <position position="228"/>
    </location>
    <ligand>
        <name>S-adenosyl-L-methionine</name>
        <dbReference type="ChEBI" id="CHEBI:59789"/>
    </ligand>
</feature>